<reference evidence="1" key="1">
    <citation type="submission" date="2022-03" db="EMBL/GenBank/DDBJ databases">
        <authorList>
            <person name="Tunstrom K."/>
        </authorList>
    </citation>
    <scope>NUCLEOTIDE SEQUENCE</scope>
</reference>
<gene>
    <name evidence="1" type="ORF">EEDITHA_LOCUS20074</name>
</gene>
<name>A0AAU9V6Y1_EUPED</name>
<accession>A0AAU9V6Y1</accession>
<protein>
    <submittedName>
        <fullName evidence="1">Uncharacterized protein</fullName>
    </submittedName>
</protein>
<sequence>MSTLNSILKVVTRRLNQVHEYDELKRFVATSCSDLGRPVQQVLERTAANVQWMDRNYQTIVNWLLNVDKSLPNITDG</sequence>
<dbReference type="AlphaFoldDB" id="A0AAU9V6Y1"/>
<dbReference type="EMBL" id="CAKOGL010000028">
    <property type="protein sequence ID" value="CAH2105874.1"/>
    <property type="molecule type" value="Genomic_DNA"/>
</dbReference>
<evidence type="ECO:0000313" key="2">
    <source>
        <dbReference type="Proteomes" id="UP001153954"/>
    </source>
</evidence>
<evidence type="ECO:0000313" key="1">
    <source>
        <dbReference type="EMBL" id="CAH2105874.1"/>
    </source>
</evidence>
<proteinExistence type="predicted"/>
<dbReference type="Proteomes" id="UP001153954">
    <property type="component" value="Unassembled WGS sequence"/>
</dbReference>
<organism evidence="1 2">
    <name type="scientific">Euphydryas editha</name>
    <name type="common">Edith's checkerspot</name>
    <dbReference type="NCBI Taxonomy" id="104508"/>
    <lineage>
        <taxon>Eukaryota</taxon>
        <taxon>Metazoa</taxon>
        <taxon>Ecdysozoa</taxon>
        <taxon>Arthropoda</taxon>
        <taxon>Hexapoda</taxon>
        <taxon>Insecta</taxon>
        <taxon>Pterygota</taxon>
        <taxon>Neoptera</taxon>
        <taxon>Endopterygota</taxon>
        <taxon>Lepidoptera</taxon>
        <taxon>Glossata</taxon>
        <taxon>Ditrysia</taxon>
        <taxon>Papilionoidea</taxon>
        <taxon>Nymphalidae</taxon>
        <taxon>Nymphalinae</taxon>
        <taxon>Euphydryas</taxon>
    </lineage>
</organism>
<comment type="caution">
    <text evidence="1">The sequence shown here is derived from an EMBL/GenBank/DDBJ whole genome shotgun (WGS) entry which is preliminary data.</text>
</comment>
<keyword evidence="2" id="KW-1185">Reference proteome</keyword>
<dbReference type="Gene3D" id="1.25.50.20">
    <property type="match status" value="1"/>
</dbReference>